<evidence type="ECO:0000256" key="1">
    <source>
        <dbReference type="SAM" id="SignalP"/>
    </source>
</evidence>
<dbReference type="PANTHER" id="PTHR19328">
    <property type="entry name" value="HEDGEHOG-INTERACTING PROTEIN"/>
    <property type="match status" value="1"/>
</dbReference>
<evidence type="ECO:0000259" key="2">
    <source>
        <dbReference type="Pfam" id="PF07995"/>
    </source>
</evidence>
<reference evidence="3 4" key="1">
    <citation type="submission" date="2020-11" db="EMBL/GenBank/DDBJ databases">
        <title>Taxonomic investigation of Rahnella spp.</title>
        <authorList>
            <person name="Lee S.D."/>
        </authorList>
    </citation>
    <scope>NUCLEOTIDE SEQUENCE [LARGE SCALE GENOMIC DNA]</scope>
    <source>
        <strain evidence="3 4">SAP-10</strain>
    </source>
</reference>
<proteinExistence type="predicted"/>
<dbReference type="RefSeq" id="WP_195817213.1">
    <property type="nucleotide sequence ID" value="NZ_JADOBH010000002.1"/>
</dbReference>
<feature type="domain" description="Glucose/Sorbosone dehydrogenase" evidence="2">
    <location>
        <begin position="47"/>
        <end position="379"/>
    </location>
</feature>
<feature type="chain" id="PRO_5045406239" evidence="1">
    <location>
        <begin position="25"/>
        <end position="384"/>
    </location>
</feature>
<comment type="caution">
    <text evidence="3">The sequence shown here is derived from an EMBL/GenBank/DDBJ whole genome shotgun (WGS) entry which is preliminary data.</text>
</comment>
<dbReference type="Pfam" id="PF07995">
    <property type="entry name" value="GSDH"/>
    <property type="match status" value="1"/>
</dbReference>
<evidence type="ECO:0000313" key="4">
    <source>
        <dbReference type="Proteomes" id="UP000600307"/>
    </source>
</evidence>
<dbReference type="Gene3D" id="2.120.10.30">
    <property type="entry name" value="TolB, C-terminal domain"/>
    <property type="match status" value="1"/>
</dbReference>
<keyword evidence="1" id="KW-0732">Signal</keyword>
<feature type="signal peptide" evidence="1">
    <location>
        <begin position="1"/>
        <end position="24"/>
    </location>
</feature>
<dbReference type="Proteomes" id="UP000600307">
    <property type="component" value="Unassembled WGS sequence"/>
</dbReference>
<evidence type="ECO:0000313" key="3">
    <source>
        <dbReference type="EMBL" id="MBF7955962.1"/>
    </source>
</evidence>
<gene>
    <name evidence="3" type="ORF">IV431_10395</name>
</gene>
<dbReference type="EMBL" id="JADOBH010000002">
    <property type="protein sequence ID" value="MBF7955962.1"/>
    <property type="molecule type" value="Genomic_DNA"/>
</dbReference>
<dbReference type="InterPro" id="IPR012938">
    <property type="entry name" value="Glc/Sorbosone_DH"/>
</dbReference>
<sequence length="384" mass="41733">MPFPFRVPLLPVFALALFSGHATAAAPQAPESPPSAATDVTELAKGLAHPWSLAFLPDNQGALITERSGQLRLWTQDNGLSAPLKGVPRVWVAGQAGLWDVRLSPDFASNRRVYLTYAQPGEVGEPHAALGYGTLSADNKSLTGFKAIFVQQPALQSGINLGGRIAFDQKGNIFLSTGDNNQRIRAQHLNQLQGKILRLTPEGGVPQDNPFVNDQRAKPEIWTYGNRNAQGLAINPWSGSLWETEHGPRGGDEVNLPKAGKNYGWPLATFGINYSGQPIPEAKGTTLAGAEAPIYYWKVSPALSGMAFYHAQTFPQWKNSLFVGALAGKSLIRLTLDGEKVTHEERLLSERNERIREVQVGDDGFVYVLTDESDGKLLKVAPKH</sequence>
<keyword evidence="4" id="KW-1185">Reference proteome</keyword>
<dbReference type="SUPFAM" id="SSF50952">
    <property type="entry name" value="Soluble quinoprotein glucose dehydrogenase"/>
    <property type="match status" value="1"/>
</dbReference>
<organism evidence="3 4">
    <name type="scientific">Rahnella victoriana</name>
    <dbReference type="NCBI Taxonomy" id="1510570"/>
    <lineage>
        <taxon>Bacteria</taxon>
        <taxon>Pseudomonadati</taxon>
        <taxon>Pseudomonadota</taxon>
        <taxon>Gammaproteobacteria</taxon>
        <taxon>Enterobacterales</taxon>
        <taxon>Yersiniaceae</taxon>
        <taxon>Rahnella</taxon>
    </lineage>
</organism>
<protein>
    <submittedName>
        <fullName evidence="3">PQQ-dependent sugar dehydrogenase</fullName>
    </submittedName>
</protein>
<dbReference type="InterPro" id="IPR011042">
    <property type="entry name" value="6-blade_b-propeller_TolB-like"/>
</dbReference>
<dbReference type="InterPro" id="IPR011041">
    <property type="entry name" value="Quinoprot_gluc/sorb_DH_b-prop"/>
</dbReference>
<accession>A0ABS0DSF9</accession>
<dbReference type="PANTHER" id="PTHR19328:SF75">
    <property type="entry name" value="ALDOSE SUGAR DEHYDROGENASE YLII"/>
    <property type="match status" value="1"/>
</dbReference>
<name>A0ABS0DSF9_9GAMM</name>